<feature type="domain" description="Amidohydrolase-related" evidence="1">
    <location>
        <begin position="186"/>
        <end position="328"/>
    </location>
</feature>
<comment type="caution">
    <text evidence="2">The sequence shown here is derived from an EMBL/GenBank/DDBJ whole genome shotgun (WGS) entry which is preliminary data.</text>
</comment>
<accession>A0A644ZEM2</accession>
<dbReference type="InterPro" id="IPR032466">
    <property type="entry name" value="Metal_Hydrolase"/>
</dbReference>
<keyword evidence="2" id="KW-0378">Hydrolase</keyword>
<evidence type="ECO:0000313" key="2">
    <source>
        <dbReference type="EMBL" id="MPM39345.1"/>
    </source>
</evidence>
<name>A0A644ZEM2_9ZZZZ</name>
<dbReference type="Pfam" id="PF01979">
    <property type="entry name" value="Amidohydro_1"/>
    <property type="match status" value="1"/>
</dbReference>
<dbReference type="GO" id="GO:0006145">
    <property type="term" value="P:purine nucleobase catabolic process"/>
    <property type="evidence" value="ECO:0007669"/>
    <property type="project" value="TreeGrafter"/>
</dbReference>
<dbReference type="GO" id="GO:0005737">
    <property type="term" value="C:cytoplasm"/>
    <property type="evidence" value="ECO:0007669"/>
    <property type="project" value="TreeGrafter"/>
</dbReference>
<gene>
    <name evidence="2" type="primary">lhyD_5</name>
    <name evidence="2" type="ORF">SDC9_85978</name>
</gene>
<dbReference type="PANTHER" id="PTHR43668">
    <property type="entry name" value="ALLANTOINASE"/>
    <property type="match status" value="1"/>
</dbReference>
<dbReference type="SUPFAM" id="SSF51338">
    <property type="entry name" value="Composite domain of metallo-dependent hydrolases"/>
    <property type="match status" value="1"/>
</dbReference>
<organism evidence="2">
    <name type="scientific">bioreactor metagenome</name>
    <dbReference type="NCBI Taxonomy" id="1076179"/>
    <lineage>
        <taxon>unclassified sequences</taxon>
        <taxon>metagenomes</taxon>
        <taxon>ecological metagenomes</taxon>
    </lineage>
</organism>
<dbReference type="GO" id="GO:0004038">
    <property type="term" value="F:allantoinase activity"/>
    <property type="evidence" value="ECO:0007669"/>
    <property type="project" value="TreeGrafter"/>
</dbReference>
<dbReference type="EC" id="3.5.2.-" evidence="2"/>
<sequence length="346" mass="38559">MLDQLTGQVNAISHVDIIPHLAIRDDAQLRELPVYSQRGMNSYKVYLCGVPGLYPHQEDGFILRVMEQMSSLPPSANPILSVHCENASICEFATEERKNLRLETLSDWNRSHPNLAEGEAVIRTAYFSQKTGTRTYIVHSSTKEAMEALRRVRHEKLSVETTSPYLCLDTDSDIGAYGKMLPPIREPESRDALWQGIRDGIIDTIGTDNTVLTSEEKKVSEGMRGAAAGYPTLGTHLVSLLNEGVFHREIPLEKLVSLITMNPAKIFHVYPQKGTIMPGSDADLVLVDLNHQRMVKPSELLSRSDFSLFQGKTLRAWPMATIKGGRIVAWNGRLVDDTRGGSVLKH</sequence>
<proteinExistence type="predicted"/>
<dbReference type="InterPro" id="IPR011059">
    <property type="entry name" value="Metal-dep_hydrolase_composite"/>
</dbReference>
<dbReference type="AlphaFoldDB" id="A0A644ZEM2"/>
<dbReference type="InterPro" id="IPR006680">
    <property type="entry name" value="Amidohydro-rel"/>
</dbReference>
<dbReference type="SUPFAM" id="SSF51556">
    <property type="entry name" value="Metallo-dependent hydrolases"/>
    <property type="match status" value="1"/>
</dbReference>
<dbReference type="EMBL" id="VSSQ01008608">
    <property type="protein sequence ID" value="MPM39345.1"/>
    <property type="molecule type" value="Genomic_DNA"/>
</dbReference>
<dbReference type="InterPro" id="IPR050138">
    <property type="entry name" value="DHOase/Allantoinase_Hydrolase"/>
</dbReference>
<dbReference type="Gene3D" id="3.20.20.140">
    <property type="entry name" value="Metal-dependent hydrolases"/>
    <property type="match status" value="1"/>
</dbReference>
<reference evidence="2" key="1">
    <citation type="submission" date="2019-08" db="EMBL/GenBank/DDBJ databases">
        <authorList>
            <person name="Kucharzyk K."/>
            <person name="Murdoch R.W."/>
            <person name="Higgins S."/>
            <person name="Loffler F."/>
        </authorList>
    </citation>
    <scope>NUCLEOTIDE SEQUENCE</scope>
</reference>
<protein>
    <submittedName>
        <fullName evidence="2">L-hydantoinase</fullName>
        <ecNumber evidence="2">3.5.2.-</ecNumber>
    </submittedName>
</protein>
<evidence type="ECO:0000259" key="1">
    <source>
        <dbReference type="Pfam" id="PF01979"/>
    </source>
</evidence>
<dbReference type="PANTHER" id="PTHR43668:SF2">
    <property type="entry name" value="ALLANTOINASE"/>
    <property type="match status" value="1"/>
</dbReference>